<sequence>MKINSLYNKEVGKRAFILANGPSVLNQDLSKLRNELVIGMNASILLDEKFKFFSKYYVISDHRFMTHPIKKDLGTKKLNKNTTRILRKELEELDMKSLNSRTCYIQAIGKNGFSENLKSGYFFGCTTTMLAIQLAYYLGCTEVYLLGCDLRYSTETPRFYEEENPQLEDSFTSVQIYNIANASVKFEQNGKKLFNCSPISYLLPYLPYCEYDSLFKGV</sequence>
<dbReference type="Proteomes" id="UP001229836">
    <property type="component" value="Chromosome"/>
</dbReference>
<gene>
    <name evidence="2" type="ORF">QLH32_10315</name>
</gene>
<accession>A0ABY8S148</accession>
<keyword evidence="3" id="KW-1185">Reference proteome</keyword>
<protein>
    <submittedName>
        <fullName evidence="2">DUF115 domain-containing protein</fullName>
    </submittedName>
</protein>
<evidence type="ECO:0000259" key="1">
    <source>
        <dbReference type="Pfam" id="PF01973"/>
    </source>
</evidence>
<proteinExistence type="predicted"/>
<dbReference type="RefSeq" id="WP_283266154.1">
    <property type="nucleotide sequence ID" value="NZ_CP125669.1"/>
</dbReference>
<organism evidence="2 3">
    <name type="scientific">Acinetobacter corruptisaponis</name>
    <dbReference type="NCBI Taxonomy" id="3045147"/>
    <lineage>
        <taxon>Bacteria</taxon>
        <taxon>Pseudomonadati</taxon>
        <taxon>Pseudomonadota</taxon>
        <taxon>Gammaproteobacteria</taxon>
        <taxon>Moraxellales</taxon>
        <taxon>Moraxellaceae</taxon>
        <taxon>Acinetobacter</taxon>
    </lineage>
</organism>
<dbReference type="Pfam" id="PF01973">
    <property type="entry name" value="MptE-like"/>
    <property type="match status" value="1"/>
</dbReference>
<name>A0ABY8S148_9GAMM</name>
<dbReference type="InterPro" id="IPR002826">
    <property type="entry name" value="MptE-like"/>
</dbReference>
<feature type="domain" description="6-hydroxymethylpterin diphosphokinase MptE-like" evidence="1">
    <location>
        <begin position="3"/>
        <end position="154"/>
    </location>
</feature>
<evidence type="ECO:0000313" key="3">
    <source>
        <dbReference type="Proteomes" id="UP001229836"/>
    </source>
</evidence>
<reference evidence="2 3" key="1">
    <citation type="submission" date="2023-05" db="EMBL/GenBank/DDBJ databases">
        <title>The complete genome of Acinetobacter sp. nov KCTC 92772.</title>
        <authorList>
            <person name="Zhou G."/>
        </authorList>
    </citation>
    <scope>NUCLEOTIDE SEQUENCE [LARGE SCALE GENOMIC DNA]</scope>
    <source>
        <strain evidence="2 3">KCTC 92772</strain>
    </source>
</reference>
<dbReference type="EMBL" id="CP125669">
    <property type="protein sequence ID" value="WHP04463.1"/>
    <property type="molecule type" value="Genomic_DNA"/>
</dbReference>
<evidence type="ECO:0000313" key="2">
    <source>
        <dbReference type="EMBL" id="WHP04463.1"/>
    </source>
</evidence>
<dbReference type="Gene3D" id="3.90.1480.10">
    <property type="entry name" value="Alpha-2,3-sialyltransferase"/>
    <property type="match status" value="1"/>
</dbReference>